<feature type="domain" description="Transposase DDE" evidence="1">
    <location>
        <begin position="3"/>
        <end position="47"/>
    </location>
</feature>
<proteinExistence type="predicted"/>
<comment type="caution">
    <text evidence="2">The sequence shown here is derived from an EMBL/GenBank/DDBJ whole genome shotgun (WGS) entry which is preliminary data.</text>
</comment>
<keyword evidence="3" id="KW-1185">Reference proteome</keyword>
<sequence>MDLRRESVEHPFGSIKQWMGQRTFLTRRLENVRCEFSLTALAYNIRRALTLVGMVGLMRAISA</sequence>
<dbReference type="EMBL" id="AWWI01000045">
    <property type="protein sequence ID" value="PIL21186.1"/>
    <property type="molecule type" value="Genomic_DNA"/>
</dbReference>
<accession>A0A2G8RHW2</accession>
<evidence type="ECO:0000313" key="2">
    <source>
        <dbReference type="EMBL" id="PIL21186.1"/>
    </source>
</evidence>
<reference evidence="2 3" key="1">
    <citation type="submission" date="2013-09" db="EMBL/GenBank/DDBJ databases">
        <title>Genome sequencing of Phaeobacter antarcticus sp. nov. SM1211.</title>
        <authorList>
            <person name="Zhang X.-Y."/>
            <person name="Liu C."/>
            <person name="Chen X.-L."/>
            <person name="Xie B.-B."/>
            <person name="Qin Q.-L."/>
            <person name="Rong J.-C."/>
            <person name="Zhang Y.-Z."/>
        </authorList>
    </citation>
    <scope>NUCLEOTIDE SEQUENCE [LARGE SCALE GENOMIC DNA]</scope>
    <source>
        <strain evidence="2 3">SM1211</strain>
    </source>
</reference>
<name>A0A2G8RHW2_9RHOB</name>
<dbReference type="Proteomes" id="UP000231259">
    <property type="component" value="Unassembled WGS sequence"/>
</dbReference>
<evidence type="ECO:0000313" key="3">
    <source>
        <dbReference type="Proteomes" id="UP000231259"/>
    </source>
</evidence>
<gene>
    <name evidence="2" type="ORF">P775_05595</name>
</gene>
<dbReference type="InterPro" id="IPR025668">
    <property type="entry name" value="Tnp_DDE_dom"/>
</dbReference>
<organism evidence="2 3">
    <name type="scientific">Puniceibacterium antarcticum</name>
    <dbReference type="NCBI Taxonomy" id="1206336"/>
    <lineage>
        <taxon>Bacteria</taxon>
        <taxon>Pseudomonadati</taxon>
        <taxon>Pseudomonadota</taxon>
        <taxon>Alphaproteobacteria</taxon>
        <taxon>Rhodobacterales</taxon>
        <taxon>Paracoccaceae</taxon>
        <taxon>Puniceibacterium</taxon>
    </lineage>
</organism>
<dbReference type="Pfam" id="PF13751">
    <property type="entry name" value="DDE_Tnp_1_6"/>
    <property type="match status" value="1"/>
</dbReference>
<dbReference type="AlphaFoldDB" id="A0A2G8RHW2"/>
<protein>
    <recommendedName>
        <fullName evidence="1">Transposase DDE domain-containing protein</fullName>
    </recommendedName>
</protein>
<evidence type="ECO:0000259" key="1">
    <source>
        <dbReference type="Pfam" id="PF13751"/>
    </source>
</evidence>